<organism evidence="2 3">
    <name type="scientific">Macrostomum lignano</name>
    <dbReference type="NCBI Taxonomy" id="282301"/>
    <lineage>
        <taxon>Eukaryota</taxon>
        <taxon>Metazoa</taxon>
        <taxon>Spiralia</taxon>
        <taxon>Lophotrochozoa</taxon>
        <taxon>Platyhelminthes</taxon>
        <taxon>Rhabditophora</taxon>
        <taxon>Macrostomorpha</taxon>
        <taxon>Macrostomida</taxon>
        <taxon>Macrostomidae</taxon>
        <taxon>Macrostomum</taxon>
    </lineage>
</organism>
<feature type="compositionally biased region" description="Gly residues" evidence="1">
    <location>
        <begin position="519"/>
        <end position="536"/>
    </location>
</feature>
<protein>
    <submittedName>
        <fullName evidence="2">Uncharacterized protein</fullName>
    </submittedName>
</protein>
<dbReference type="Proteomes" id="UP000215902">
    <property type="component" value="Unassembled WGS sequence"/>
</dbReference>
<feature type="compositionally biased region" description="Low complexity" evidence="1">
    <location>
        <begin position="537"/>
        <end position="554"/>
    </location>
</feature>
<name>A0A267GFP4_9PLAT</name>
<feature type="region of interest" description="Disordered" evidence="1">
    <location>
        <begin position="347"/>
        <end position="368"/>
    </location>
</feature>
<feature type="compositionally biased region" description="Acidic residues" evidence="1">
    <location>
        <begin position="348"/>
        <end position="362"/>
    </location>
</feature>
<keyword evidence="3" id="KW-1185">Reference proteome</keyword>
<dbReference type="OrthoDB" id="1034557at2759"/>
<feature type="compositionally biased region" description="Low complexity" evidence="1">
    <location>
        <begin position="772"/>
        <end position="786"/>
    </location>
</feature>
<proteinExistence type="predicted"/>
<accession>A0A267GFP4</accession>
<feature type="compositionally biased region" description="Gly residues" evidence="1">
    <location>
        <begin position="787"/>
        <end position="798"/>
    </location>
</feature>
<reference evidence="2 3" key="1">
    <citation type="submission" date="2017-06" db="EMBL/GenBank/DDBJ databases">
        <title>A platform for efficient transgenesis in Macrostomum lignano, a flatworm model organism for stem cell research.</title>
        <authorList>
            <person name="Berezikov E."/>
        </authorList>
    </citation>
    <scope>NUCLEOTIDE SEQUENCE [LARGE SCALE GENOMIC DNA]</scope>
    <source>
        <strain evidence="2">DV1</strain>
        <tissue evidence="2">Whole organism</tissue>
    </source>
</reference>
<evidence type="ECO:0000313" key="3">
    <source>
        <dbReference type="Proteomes" id="UP000215902"/>
    </source>
</evidence>
<feature type="compositionally biased region" description="Polar residues" evidence="1">
    <location>
        <begin position="498"/>
        <end position="512"/>
    </location>
</feature>
<sequence>MLRKVSSPVTKDFIKGCLHTDPGQRHTWWHLYRHPAVFVVPKLDVFAARAYIGHLPPNLDHKAMREQLDQMLERFENDTVMVEMRRAGQVRERLYKDLICHTLNCKFLEDVKNGFHPIFGFGDRDEVHMLDGKPHLKRPKDPARMLSDAVYCRCSEASDYTSLASATTAASSGQGGVDSVAGGFEVSGGCVLISSSGQPIMSGGISLAGGAGAGGIDEAATPATAGGQGMLGNRCATWPGSVAEEDIAQKSTAAVAIVPCLGSGSAAVAEHAGGGGVGCVPVDSGAAGGAMPGAATNGADVTDSAAAASLAAPQAAVASANEVIETAAAAPAVDASASAAAAANAGELIDDEVEDEDEEEAEDGKRSLLDLRELERLHGPPAQDRQESLQFLDTELQYIGLGRWNCHLKVWFDERHILRNVNVQLTEQRYSQPRAIARQFVEDQVCGTQDEEALARRIAFAFLGHPTQNGRVRDYQELCTKLGWAQPPSPQAQPQQQLETQSSGERTGTSRQASRDYPAGGGGNGGGAGSSGGGNNRGSPPVSAAPTAAAPPTAAAAPAAAPTVAPATAAAAPGQPQNPLLSHQLDCDLLSRKLDALAKQRQEAEERQRLRDCTYERICAGPRQPNHDDVDCVLVPVEAPPSELFWGCGPTCRSYRECRWHDKCDYLSRSDLPNYLTARCYHCREQLAKESGVDAFTLWWLHSQNRVPYPYFLQVRFGYPLEPVTQEDIRYECRFRGRRPCRCLRDKRTGRVLELPPCTEFPEDYVSDSEDPAAAAAATTKIDAPAGRGGTRRGGGGQQKSSVTSRCWISRYMEERKRRQRRNSSCAGWQQFYGHRKHNSF</sequence>
<dbReference type="STRING" id="282301.A0A267GFP4"/>
<evidence type="ECO:0000313" key="2">
    <source>
        <dbReference type="EMBL" id="PAA84174.1"/>
    </source>
</evidence>
<dbReference type="AlphaFoldDB" id="A0A267GFP4"/>
<feature type="region of interest" description="Disordered" evidence="1">
    <location>
        <begin position="764"/>
        <end position="802"/>
    </location>
</feature>
<comment type="caution">
    <text evidence="2">The sequence shown here is derived from an EMBL/GenBank/DDBJ whole genome shotgun (WGS) entry which is preliminary data.</text>
</comment>
<feature type="region of interest" description="Disordered" evidence="1">
    <location>
        <begin position="483"/>
        <end position="554"/>
    </location>
</feature>
<gene>
    <name evidence="2" type="ORF">BOX15_Mlig001883g1</name>
</gene>
<evidence type="ECO:0000256" key="1">
    <source>
        <dbReference type="SAM" id="MobiDB-lite"/>
    </source>
</evidence>
<dbReference type="EMBL" id="NIVC01000386">
    <property type="protein sequence ID" value="PAA84174.1"/>
    <property type="molecule type" value="Genomic_DNA"/>
</dbReference>